<evidence type="ECO:0000313" key="3">
    <source>
        <dbReference type="EMBL" id="MBK3497151.1"/>
    </source>
</evidence>
<evidence type="ECO:0000256" key="2">
    <source>
        <dbReference type="SAM" id="SignalP"/>
    </source>
</evidence>
<dbReference type="EMBL" id="JAEOAH010000051">
    <property type="protein sequence ID" value="MBK3497151.1"/>
    <property type="molecule type" value="Genomic_DNA"/>
</dbReference>
<accession>A0ABS1HCT8</accession>
<dbReference type="InterPro" id="IPR038765">
    <property type="entry name" value="Papain-like_cys_pep_sf"/>
</dbReference>
<evidence type="ECO:0008006" key="5">
    <source>
        <dbReference type="Google" id="ProtNLM"/>
    </source>
</evidence>
<evidence type="ECO:0000313" key="4">
    <source>
        <dbReference type="Proteomes" id="UP000618943"/>
    </source>
</evidence>
<sequence length="254" mass="27352">MKKYLLSSLLAVGLVGSSIPNISFATTDGVPYLNEILQMQPGVSSEELISDISSISENMGITKEEIAKQIYKELKENDLQALKENRIKGGSGGTVSVGNSTRGGSGGTVSVGNSTKGNFFYTDSQTAYLNHGHVGLYYSNNEIVESVPDTGVRIISTQNRKVDQGGALVKSVTTSTDNRDSAADWAYSRVGEDSYSINFATNRTTSHTGAKNCSKLIWSAYMLKANLDLDKDGGLGVYPRDVRDAEDTELVRNI</sequence>
<keyword evidence="4" id="KW-1185">Reference proteome</keyword>
<gene>
    <name evidence="3" type="ORF">JFL43_20420</name>
</gene>
<comment type="caution">
    <text evidence="3">The sequence shown here is derived from an EMBL/GenBank/DDBJ whole genome shotgun (WGS) entry which is preliminary data.</text>
</comment>
<organism evidence="3 4">
    <name type="scientific">Viridibacillus soli</name>
    <dbReference type="NCBI Taxonomy" id="2798301"/>
    <lineage>
        <taxon>Bacteria</taxon>
        <taxon>Bacillati</taxon>
        <taxon>Bacillota</taxon>
        <taxon>Bacilli</taxon>
        <taxon>Bacillales</taxon>
        <taxon>Caryophanaceae</taxon>
        <taxon>Viridibacillus</taxon>
    </lineage>
</organism>
<dbReference type="Gene3D" id="3.90.1720.10">
    <property type="entry name" value="endopeptidase domain like (from Nostoc punctiforme)"/>
    <property type="match status" value="1"/>
</dbReference>
<reference evidence="3 4" key="1">
    <citation type="submission" date="2020-12" db="EMBL/GenBank/DDBJ databases">
        <title>YIM B01967 draft genome.</title>
        <authorList>
            <person name="Yan X."/>
        </authorList>
    </citation>
    <scope>NUCLEOTIDE SEQUENCE [LARGE SCALE GENOMIC DNA]</scope>
    <source>
        <strain evidence="3 4">YIM B01967</strain>
    </source>
</reference>
<feature type="region of interest" description="Disordered" evidence="1">
    <location>
        <begin position="90"/>
        <end position="109"/>
    </location>
</feature>
<name>A0ABS1HCT8_9BACL</name>
<proteinExistence type="predicted"/>
<keyword evidence="2" id="KW-0732">Signal</keyword>
<dbReference type="Proteomes" id="UP000618943">
    <property type="component" value="Unassembled WGS sequence"/>
</dbReference>
<dbReference type="SUPFAM" id="SSF54001">
    <property type="entry name" value="Cysteine proteinases"/>
    <property type="match status" value="1"/>
</dbReference>
<evidence type="ECO:0000256" key="1">
    <source>
        <dbReference type="SAM" id="MobiDB-lite"/>
    </source>
</evidence>
<dbReference type="RefSeq" id="WP_200750454.1">
    <property type="nucleotide sequence ID" value="NZ_JAEOAH010000051.1"/>
</dbReference>
<feature type="chain" id="PRO_5046463395" description="YycO" evidence="2">
    <location>
        <begin position="26"/>
        <end position="254"/>
    </location>
</feature>
<feature type="signal peptide" evidence="2">
    <location>
        <begin position="1"/>
        <end position="25"/>
    </location>
</feature>
<protein>
    <recommendedName>
        <fullName evidence="5">YycO</fullName>
    </recommendedName>
</protein>